<feature type="region of interest" description="Disordered" evidence="4">
    <location>
        <begin position="848"/>
        <end position="867"/>
    </location>
</feature>
<evidence type="ECO:0000256" key="4">
    <source>
        <dbReference type="SAM" id="MobiDB-lite"/>
    </source>
</evidence>
<dbReference type="InterPro" id="IPR036431">
    <property type="entry name" value="ARID_dom_sf"/>
</dbReference>
<gene>
    <name evidence="7" type="primary">LOC108562803</name>
</gene>
<dbReference type="Pfam" id="PF01388">
    <property type="entry name" value="ARID"/>
    <property type="match status" value="1"/>
</dbReference>
<reference evidence="7" key="1">
    <citation type="submission" date="2025-08" db="UniProtKB">
        <authorList>
            <consortium name="RefSeq"/>
        </authorList>
    </citation>
    <scope>IDENTIFICATION</scope>
    <source>
        <tissue evidence="7">Whole Larva</tissue>
    </source>
</reference>
<dbReference type="SUPFAM" id="SSF46774">
    <property type="entry name" value="ARID-like"/>
    <property type="match status" value="1"/>
</dbReference>
<feature type="domain" description="ARID" evidence="5">
    <location>
        <begin position="176"/>
        <end position="268"/>
    </location>
</feature>
<feature type="compositionally biased region" description="Basic and acidic residues" evidence="4">
    <location>
        <begin position="347"/>
        <end position="372"/>
    </location>
</feature>
<dbReference type="InterPro" id="IPR051232">
    <property type="entry name" value="ARID/SWI1_ChromRemod"/>
</dbReference>
<feature type="region of interest" description="Disordered" evidence="4">
    <location>
        <begin position="707"/>
        <end position="730"/>
    </location>
</feature>
<dbReference type="PANTHER" id="PTHR13964:SF44">
    <property type="entry name" value="ARID DOMAIN-CONTAINING PROTEIN"/>
    <property type="match status" value="1"/>
</dbReference>
<dbReference type="SMART" id="SM00501">
    <property type="entry name" value="BRIGHT"/>
    <property type="match status" value="1"/>
</dbReference>
<keyword evidence="6" id="KW-1185">Reference proteome</keyword>
<protein>
    <submittedName>
        <fullName evidence="7">Uncharacterized protein LOC108562803</fullName>
    </submittedName>
</protein>
<dbReference type="Proteomes" id="UP000695000">
    <property type="component" value="Unplaced"/>
</dbReference>
<feature type="compositionally biased region" description="Polar residues" evidence="4">
    <location>
        <begin position="848"/>
        <end position="861"/>
    </location>
</feature>
<name>A0ABM1MQ76_NICVS</name>
<dbReference type="InterPro" id="IPR001606">
    <property type="entry name" value="ARID_dom"/>
</dbReference>
<feature type="region of interest" description="Disordered" evidence="4">
    <location>
        <begin position="114"/>
        <end position="177"/>
    </location>
</feature>
<dbReference type="GeneID" id="108562803"/>
<dbReference type="PROSITE" id="PS51011">
    <property type="entry name" value="ARID"/>
    <property type="match status" value="1"/>
</dbReference>
<feature type="compositionally biased region" description="Basic residues" evidence="4">
    <location>
        <begin position="114"/>
        <end position="125"/>
    </location>
</feature>
<evidence type="ECO:0000313" key="7">
    <source>
        <dbReference type="RefSeq" id="XP_017776726.1"/>
    </source>
</evidence>
<evidence type="ECO:0000259" key="5">
    <source>
        <dbReference type="PROSITE" id="PS51011"/>
    </source>
</evidence>
<keyword evidence="3" id="KW-0539">Nucleus</keyword>
<keyword evidence="2" id="KW-0804">Transcription</keyword>
<feature type="region of interest" description="Disordered" evidence="4">
    <location>
        <begin position="347"/>
        <end position="457"/>
    </location>
</feature>
<feature type="compositionally biased region" description="Polar residues" evidence="4">
    <location>
        <begin position="286"/>
        <end position="301"/>
    </location>
</feature>
<organism evidence="6 7">
    <name type="scientific">Nicrophorus vespilloides</name>
    <name type="common">Boreal carrion beetle</name>
    <dbReference type="NCBI Taxonomy" id="110193"/>
    <lineage>
        <taxon>Eukaryota</taxon>
        <taxon>Metazoa</taxon>
        <taxon>Ecdysozoa</taxon>
        <taxon>Arthropoda</taxon>
        <taxon>Hexapoda</taxon>
        <taxon>Insecta</taxon>
        <taxon>Pterygota</taxon>
        <taxon>Neoptera</taxon>
        <taxon>Endopterygota</taxon>
        <taxon>Coleoptera</taxon>
        <taxon>Polyphaga</taxon>
        <taxon>Staphyliniformia</taxon>
        <taxon>Silphidae</taxon>
        <taxon>Nicrophorinae</taxon>
        <taxon>Nicrophorus</taxon>
    </lineage>
</organism>
<feature type="compositionally biased region" description="Low complexity" evidence="4">
    <location>
        <begin position="436"/>
        <end position="457"/>
    </location>
</feature>
<dbReference type="PANTHER" id="PTHR13964">
    <property type="entry name" value="RBP-RELATED"/>
    <property type="match status" value="1"/>
</dbReference>
<evidence type="ECO:0000256" key="1">
    <source>
        <dbReference type="ARBA" id="ARBA00023015"/>
    </source>
</evidence>
<keyword evidence="1" id="KW-0805">Transcription regulation</keyword>
<feature type="region of interest" description="Disordered" evidence="4">
    <location>
        <begin position="604"/>
        <end position="632"/>
    </location>
</feature>
<dbReference type="SMART" id="SM01014">
    <property type="entry name" value="ARID"/>
    <property type="match status" value="1"/>
</dbReference>
<feature type="compositionally biased region" description="Low complexity" evidence="4">
    <location>
        <begin position="617"/>
        <end position="630"/>
    </location>
</feature>
<dbReference type="Gene3D" id="1.10.150.60">
    <property type="entry name" value="ARID DNA-binding domain"/>
    <property type="match status" value="1"/>
</dbReference>
<proteinExistence type="predicted"/>
<accession>A0ABM1MQ76</accession>
<evidence type="ECO:0000256" key="2">
    <source>
        <dbReference type="ARBA" id="ARBA00023163"/>
    </source>
</evidence>
<feature type="region of interest" description="Disordered" evidence="4">
    <location>
        <begin position="278"/>
        <end position="307"/>
    </location>
</feature>
<feature type="compositionally biased region" description="Low complexity" evidence="4">
    <location>
        <begin position="126"/>
        <end position="146"/>
    </location>
</feature>
<sequence>MFRTLESPWSLLEDLSARSAVLIQFGRAFIDNKGIRKGTSVVILSYPRYCRYRALMKRLEGIDNELVRHKIIHAWGGIRVRSDNTRVLFCKDTFDYPELEGHELLCNHLAPKLKGRPRGKRKKRSISPGSESNESESSVSAAFNSAKNKISTEVTRNGLRCERTSSPRRSTRSMENTENKDFIRKLSTFLKSIRTPMGRIPSLGYKELDLHLFYNKVQKLGGYDSVTANRLWKSIFDDLSGNHSSTSAATVIRRHYERFLLAYERHCKGEEYKPVTVSERRKLKNKTGNNSASDAETSEGTSGCAAPHPAIPSCSTAIPSTSSDKQFKFDAMKPSCSYSSSLRSVRVKSDRSREMKTDLVDGEKKHMPEKNPEPVTGAVAPVQKITPEKSTSPAEGKENIPLFNARDSQSDDDDLIEVPYRPKTPEIIDLDDEVYSSKSNNNNNINSNNNNNNSNSASQTAVVFDDKKGKLDILKEGGLEVTPVRSYLAPAAKDTATRPSVIQDNHLLMPPPQTSLSKKLPPAQIIPKHVQYPQMYPFNGPTQPPRVVQSKSIYAPSQRTVYGDPKDLFGHQVQTPKFASKTPVTDLLDLTVRSPQKPVVEIMRVSPVPSPKLPTNTSTSSSSSSSSATSKNIFNTPALPLLEGRRINSNLEITLVTKPQVKMTTTPHQHVQQQQQQQQQQQPQLMFMHPNFYPPAPLLPTTSKRRSASTVDHGIPHKYGRSEENGRKQHYGKNKQMTYIRAPKAAEKTTAAAQNVVPKFIPSNQAPIFSHYPNQQQANKIGPYAINPMYMQAIQSMYGSGTPPNPGSAAAAAAAAASASSPLFPMIPNDRLMMQYARLPFNYALAQNDGSSIPSITTSSDNKGKKQ</sequence>
<dbReference type="RefSeq" id="XP_017776726.1">
    <property type="nucleotide sequence ID" value="XM_017921237.1"/>
</dbReference>
<evidence type="ECO:0000313" key="6">
    <source>
        <dbReference type="Proteomes" id="UP000695000"/>
    </source>
</evidence>
<evidence type="ECO:0000256" key="3">
    <source>
        <dbReference type="ARBA" id="ARBA00023242"/>
    </source>
</evidence>